<reference evidence="1 2" key="2">
    <citation type="submission" date="2018-11" db="EMBL/GenBank/DDBJ databases">
        <authorList>
            <consortium name="Pathogen Informatics"/>
        </authorList>
    </citation>
    <scope>NUCLEOTIDE SEQUENCE [LARGE SCALE GENOMIC DNA]</scope>
</reference>
<proteinExistence type="predicted"/>
<keyword evidence="2" id="KW-1185">Reference proteome</keyword>
<reference evidence="3" key="1">
    <citation type="submission" date="2017-02" db="UniProtKB">
        <authorList>
            <consortium name="WormBaseParasite"/>
        </authorList>
    </citation>
    <scope>IDENTIFICATION</scope>
</reference>
<evidence type="ECO:0000313" key="3">
    <source>
        <dbReference type="WBParaSite" id="NBR_0001217001-mRNA-1"/>
    </source>
</evidence>
<gene>
    <name evidence="1" type="ORF">NBR_LOCUS12171</name>
</gene>
<sequence>MLGSSSRSKEEPRRRAVGCPADWAACLPPYCTSPQLYPVEEIAEGNCHDCHNYGRNVVWNVFLREKLEKTTPDDILYKHR</sequence>
<dbReference type="Proteomes" id="UP000271162">
    <property type="component" value="Unassembled WGS sequence"/>
</dbReference>
<name>A0A0N4Y7M8_NIPBR</name>
<dbReference type="AlphaFoldDB" id="A0A0N4Y7M8"/>
<dbReference type="WBParaSite" id="NBR_0001217001-mRNA-1">
    <property type="protein sequence ID" value="NBR_0001217001-mRNA-1"/>
    <property type="gene ID" value="NBR_0001217001"/>
</dbReference>
<accession>A0A0N4Y7M8</accession>
<evidence type="ECO:0000313" key="2">
    <source>
        <dbReference type="Proteomes" id="UP000271162"/>
    </source>
</evidence>
<evidence type="ECO:0000313" key="1">
    <source>
        <dbReference type="EMBL" id="VDL75760.1"/>
    </source>
</evidence>
<protein>
    <submittedName>
        <fullName evidence="1 3">Uncharacterized protein</fullName>
    </submittedName>
</protein>
<organism evidence="3">
    <name type="scientific">Nippostrongylus brasiliensis</name>
    <name type="common">Rat hookworm</name>
    <dbReference type="NCBI Taxonomy" id="27835"/>
    <lineage>
        <taxon>Eukaryota</taxon>
        <taxon>Metazoa</taxon>
        <taxon>Ecdysozoa</taxon>
        <taxon>Nematoda</taxon>
        <taxon>Chromadorea</taxon>
        <taxon>Rhabditida</taxon>
        <taxon>Rhabditina</taxon>
        <taxon>Rhabditomorpha</taxon>
        <taxon>Strongyloidea</taxon>
        <taxon>Heligmosomidae</taxon>
        <taxon>Nippostrongylus</taxon>
    </lineage>
</organism>
<dbReference type="EMBL" id="UYSL01020688">
    <property type="protein sequence ID" value="VDL75760.1"/>
    <property type="molecule type" value="Genomic_DNA"/>
</dbReference>